<dbReference type="SMART" id="SM01328">
    <property type="entry name" value="zf-3CxxC"/>
    <property type="match status" value="1"/>
</dbReference>
<dbReference type="InterPro" id="IPR027377">
    <property type="entry name" value="ZAR1/RTP1-5-like_Znf-3CxxC"/>
</dbReference>
<keyword evidence="6" id="KW-1185">Reference proteome</keyword>
<feature type="domain" description="3CxxC-type" evidence="4">
    <location>
        <begin position="57"/>
        <end position="156"/>
    </location>
</feature>
<gene>
    <name evidence="5" type="ORF">QBC33DRAFT_525596</name>
</gene>
<accession>A0AAJ0C8T0</accession>
<name>A0AAJ0C8T0_9PEZI</name>
<evidence type="ECO:0000256" key="2">
    <source>
        <dbReference type="ARBA" id="ARBA00022771"/>
    </source>
</evidence>
<evidence type="ECO:0000313" key="6">
    <source>
        <dbReference type="Proteomes" id="UP001244011"/>
    </source>
</evidence>
<evidence type="ECO:0000259" key="4">
    <source>
        <dbReference type="SMART" id="SM01328"/>
    </source>
</evidence>
<organism evidence="5 6">
    <name type="scientific">Phialemonium atrogriseum</name>
    <dbReference type="NCBI Taxonomy" id="1093897"/>
    <lineage>
        <taxon>Eukaryota</taxon>
        <taxon>Fungi</taxon>
        <taxon>Dikarya</taxon>
        <taxon>Ascomycota</taxon>
        <taxon>Pezizomycotina</taxon>
        <taxon>Sordariomycetes</taxon>
        <taxon>Sordariomycetidae</taxon>
        <taxon>Cephalothecales</taxon>
        <taxon>Cephalothecaceae</taxon>
        <taxon>Phialemonium</taxon>
    </lineage>
</organism>
<keyword evidence="2" id="KW-0863">Zinc-finger</keyword>
<keyword evidence="3" id="KW-0862">Zinc</keyword>
<proteinExistence type="predicted"/>
<reference evidence="5" key="1">
    <citation type="submission" date="2023-06" db="EMBL/GenBank/DDBJ databases">
        <title>Genome-scale phylogeny and comparative genomics of the fungal order Sordariales.</title>
        <authorList>
            <consortium name="Lawrence Berkeley National Laboratory"/>
            <person name="Hensen N."/>
            <person name="Bonometti L."/>
            <person name="Westerberg I."/>
            <person name="Brannstrom I.O."/>
            <person name="Guillou S."/>
            <person name="Cros-Aarteil S."/>
            <person name="Calhoun S."/>
            <person name="Haridas S."/>
            <person name="Kuo A."/>
            <person name="Mondo S."/>
            <person name="Pangilinan J."/>
            <person name="Riley R."/>
            <person name="Labutti K."/>
            <person name="Andreopoulos B."/>
            <person name="Lipzen A."/>
            <person name="Chen C."/>
            <person name="Yanf M."/>
            <person name="Daum C."/>
            <person name="Ng V."/>
            <person name="Clum A."/>
            <person name="Steindorff A."/>
            <person name="Ohm R."/>
            <person name="Martin F."/>
            <person name="Silar P."/>
            <person name="Natvig D."/>
            <person name="Lalanne C."/>
            <person name="Gautier V."/>
            <person name="Ament-Velasquez S.L."/>
            <person name="Kruys A."/>
            <person name="Hutchinson M.I."/>
            <person name="Powell A.J."/>
            <person name="Barry K."/>
            <person name="Miller A.N."/>
            <person name="Grigoriev I.V."/>
            <person name="Debuchy R."/>
            <person name="Gladieux P."/>
            <person name="Thoren M.H."/>
            <person name="Johannesson H."/>
        </authorList>
    </citation>
    <scope>NUCLEOTIDE SEQUENCE</scope>
    <source>
        <strain evidence="5">8032-3</strain>
    </source>
</reference>
<evidence type="ECO:0000256" key="3">
    <source>
        <dbReference type="ARBA" id="ARBA00022833"/>
    </source>
</evidence>
<evidence type="ECO:0000256" key="1">
    <source>
        <dbReference type="ARBA" id="ARBA00022723"/>
    </source>
</evidence>
<comment type="caution">
    <text evidence="5">The sequence shown here is derived from an EMBL/GenBank/DDBJ whole genome shotgun (WGS) entry which is preliminary data.</text>
</comment>
<dbReference type="EMBL" id="MU838998">
    <property type="protein sequence ID" value="KAK1772081.1"/>
    <property type="molecule type" value="Genomic_DNA"/>
</dbReference>
<dbReference type="GeneID" id="85310021"/>
<protein>
    <submittedName>
        <fullName evidence="5">Zinc-binding domain-containing protein</fullName>
    </submittedName>
</protein>
<sequence length="166" mass="19104">MARKNKPKQKPKQEPRASYTFPWLHRDVSKAVSDEIGSTWFNNKGTKKDANNEYSTNVMGAFRCDNDGCSTRGWSSKTVAILIKGYPDNGYHAVVFNQRCRSCNKLGTLTLDKNSYVERVAYRLNKWGGVWMEVQPYNKKEGPPHERELCEGCKRGYCQQRSDRVL</sequence>
<keyword evidence="1" id="KW-0479">Metal-binding</keyword>
<dbReference type="AlphaFoldDB" id="A0AAJ0C8T0"/>
<dbReference type="RefSeq" id="XP_060288294.1">
    <property type="nucleotide sequence ID" value="XM_060426834.1"/>
</dbReference>
<evidence type="ECO:0000313" key="5">
    <source>
        <dbReference type="EMBL" id="KAK1772081.1"/>
    </source>
</evidence>
<dbReference type="GO" id="GO:0008270">
    <property type="term" value="F:zinc ion binding"/>
    <property type="evidence" value="ECO:0007669"/>
    <property type="project" value="UniProtKB-KW"/>
</dbReference>
<dbReference type="Pfam" id="PF13695">
    <property type="entry name" value="Zn_ribbon_3CxxC"/>
    <property type="match status" value="1"/>
</dbReference>
<dbReference type="Proteomes" id="UP001244011">
    <property type="component" value="Unassembled WGS sequence"/>
</dbReference>